<feature type="signal peptide" evidence="1">
    <location>
        <begin position="1"/>
        <end position="22"/>
    </location>
</feature>
<dbReference type="RefSeq" id="XP_019917417.1">
    <property type="nucleotide sequence ID" value="XM_020061885.1"/>
</dbReference>
<name>A0A1B1E6R4_9APIC</name>
<evidence type="ECO:0000313" key="3">
    <source>
        <dbReference type="Proteomes" id="UP000092716"/>
    </source>
</evidence>
<dbReference type="AlphaFoldDB" id="A0A1B1E6R4"/>
<dbReference type="GeneID" id="30911837"/>
<evidence type="ECO:0000313" key="2">
    <source>
        <dbReference type="EMBL" id="ANQ10722.1"/>
    </source>
</evidence>
<dbReference type="Gene3D" id="2.10.25.10">
    <property type="entry name" value="Laminin"/>
    <property type="match status" value="1"/>
</dbReference>
<protein>
    <submittedName>
        <fullName evidence="2">Uncharacterized protein</fullName>
    </submittedName>
</protein>
<gene>
    <name evidence="2" type="ORF">PCOAH_00051030</name>
</gene>
<evidence type="ECO:0000256" key="1">
    <source>
        <dbReference type="SAM" id="SignalP"/>
    </source>
</evidence>
<sequence>MLNLKVAFFLSVCILLFPLYSAKRDAQSNEDTPGASSHLYMSLEGKQINPRVWENGQTGRLFGGSANKVNDNNEGKPQFSLLFCASKGVSCEGNNLPSQNRCTFREYQNANRCSSAHDRMIQLKDVCPYRSSDGNSSPFLHTNGGTMKQTSKGGKHKFDHLLLHLRNIIPSEMTQKKEMTQRRHKNCMTIRDSVKNKSVYKFLEDESMKRNVGTYHTWYEEETARLFSYQEEVKRMMSVVRKSRILVEACTLDCGNNGTCEMNSGLQYCHCKQGYSMDIKDNFMCKEHCAVNNGGCDPNATCTPVKPEDEKEKGVIKNVGVLCTCKNGNTKHMGYYCN</sequence>
<reference evidence="3" key="1">
    <citation type="submission" date="2016-06" db="EMBL/GenBank/DDBJ databases">
        <title>First high quality genome sequence of Plasmodium coatneyi using continuous long reads from single molecule, real-time sequencing.</title>
        <authorList>
            <person name="Chien J.-T."/>
            <person name="Pakala S.B."/>
            <person name="Geraldo J.A."/>
            <person name="Lapp S.A."/>
            <person name="Barnwell J.W."/>
            <person name="Kissinger J.C."/>
            <person name="Galinski M.R."/>
            <person name="Humphrey J.C."/>
        </authorList>
    </citation>
    <scope>NUCLEOTIDE SEQUENCE [LARGE SCALE GENOMIC DNA]</scope>
    <source>
        <strain evidence="3">Hackeri</strain>
    </source>
</reference>
<accession>A0A1B1E6R4</accession>
<dbReference type="EMBL" id="CP016251">
    <property type="protein sequence ID" value="ANQ10722.1"/>
    <property type="molecule type" value="Genomic_DNA"/>
</dbReference>
<dbReference type="OrthoDB" id="286301at2759"/>
<keyword evidence="3" id="KW-1185">Reference proteome</keyword>
<dbReference type="VEuPathDB" id="PlasmoDB:PCOAH_00051030"/>
<keyword evidence="1" id="KW-0732">Signal</keyword>
<feature type="chain" id="PRO_5008521647" evidence="1">
    <location>
        <begin position="23"/>
        <end position="338"/>
    </location>
</feature>
<dbReference type="Proteomes" id="UP000092716">
    <property type="component" value="Chromosome 13"/>
</dbReference>
<proteinExistence type="predicted"/>
<dbReference type="KEGG" id="pcot:PCOAH_00051030"/>
<organism evidence="2 3">
    <name type="scientific">Plasmodium coatneyi</name>
    <dbReference type="NCBI Taxonomy" id="208452"/>
    <lineage>
        <taxon>Eukaryota</taxon>
        <taxon>Sar</taxon>
        <taxon>Alveolata</taxon>
        <taxon>Apicomplexa</taxon>
        <taxon>Aconoidasida</taxon>
        <taxon>Haemosporida</taxon>
        <taxon>Plasmodiidae</taxon>
        <taxon>Plasmodium</taxon>
    </lineage>
</organism>